<keyword evidence="2" id="KW-0645">Protease</keyword>
<keyword evidence="10" id="KW-1185">Reference proteome</keyword>
<evidence type="ECO:0000256" key="1">
    <source>
        <dbReference type="ARBA" id="ARBA00001947"/>
    </source>
</evidence>
<accession>A0ABQ4AUG0</accession>
<evidence type="ECO:0000256" key="4">
    <source>
        <dbReference type="ARBA" id="ARBA00022801"/>
    </source>
</evidence>
<evidence type="ECO:0000313" key="9">
    <source>
        <dbReference type="EMBL" id="GIE44219.1"/>
    </source>
</evidence>
<evidence type="ECO:0000259" key="8">
    <source>
        <dbReference type="Pfam" id="PF01435"/>
    </source>
</evidence>
<dbReference type="Pfam" id="PF01435">
    <property type="entry name" value="Peptidase_M48"/>
    <property type="match status" value="1"/>
</dbReference>
<feature type="transmembrane region" description="Helical" evidence="7">
    <location>
        <begin position="563"/>
        <end position="583"/>
    </location>
</feature>
<feature type="transmembrane region" description="Helical" evidence="7">
    <location>
        <begin position="590"/>
        <end position="609"/>
    </location>
</feature>
<comment type="cofactor">
    <cofactor evidence="1">
        <name>Zn(2+)</name>
        <dbReference type="ChEBI" id="CHEBI:29105"/>
    </cofactor>
</comment>
<feature type="transmembrane region" description="Helical" evidence="7">
    <location>
        <begin position="658"/>
        <end position="682"/>
    </location>
</feature>
<feature type="transmembrane region" description="Helical" evidence="7">
    <location>
        <begin position="361"/>
        <end position="380"/>
    </location>
</feature>
<keyword evidence="6" id="KW-0482">Metalloprotease</keyword>
<keyword evidence="7" id="KW-0812">Transmembrane</keyword>
<evidence type="ECO:0000256" key="6">
    <source>
        <dbReference type="ARBA" id="ARBA00023049"/>
    </source>
</evidence>
<feature type="transmembrane region" description="Helical" evidence="7">
    <location>
        <begin position="240"/>
        <end position="261"/>
    </location>
</feature>
<gene>
    <name evidence="9" type="ORF">Alo02nite_71170</name>
</gene>
<evidence type="ECO:0000313" key="10">
    <source>
        <dbReference type="Proteomes" id="UP000631312"/>
    </source>
</evidence>
<dbReference type="Proteomes" id="UP000631312">
    <property type="component" value="Unassembled WGS sequence"/>
</dbReference>
<keyword evidence="3" id="KW-0479">Metal-binding</keyword>
<feature type="transmembrane region" description="Helical" evidence="7">
    <location>
        <begin position="332"/>
        <end position="349"/>
    </location>
</feature>
<feature type="transmembrane region" description="Helical" evidence="7">
    <location>
        <begin position="496"/>
        <end position="521"/>
    </location>
</feature>
<feature type="transmembrane region" description="Helical" evidence="7">
    <location>
        <begin position="400"/>
        <end position="418"/>
    </location>
</feature>
<feature type="transmembrane region" description="Helical" evidence="7">
    <location>
        <begin position="530"/>
        <end position="548"/>
    </location>
</feature>
<evidence type="ECO:0000256" key="5">
    <source>
        <dbReference type="ARBA" id="ARBA00022833"/>
    </source>
</evidence>
<feature type="transmembrane region" description="Helical" evidence="7">
    <location>
        <begin position="89"/>
        <end position="110"/>
    </location>
</feature>
<proteinExistence type="predicted"/>
<keyword evidence="5" id="KW-0862">Zinc</keyword>
<dbReference type="EMBL" id="BOMP01000121">
    <property type="protein sequence ID" value="GIE44219.1"/>
    <property type="molecule type" value="Genomic_DNA"/>
</dbReference>
<keyword evidence="7" id="KW-1133">Transmembrane helix</keyword>
<sequence>MTEAAPAPRSHARVPSPTGGQYVLLMTVLVATGTYAGTLLFFEFFGLTWLAGVRECLAGLDPRPLPDTEVLAQQQRFVACTAPLERPRAVAALTGGAAVLALALGLALVLPRVYLQRLGKLRPPPPRWPEAMARIAPVFFLTAPPRVWLGPGDLLEAFTIKRGRTPEVIMPAGARRRSDAEVAALLGHEAAHVAAGDVRLVWLTRGMRWALPMVAVLPFPQVVLWLVTVREMSPLDWQALWMWIEYTVRTMMLLVAAWVLAARINRAREHEADALTAAAGGRAGLAALLSRATEEPVPLRERISAAHPSHARRRRFIDRTDGAAPYGWPDEMVAGILATTVLVTSYQVTNPGLVGTPIGGWINMIDAGLAGLLITATCGLSWWRRAYRHPALGWRRQRPVLAMLAGVPVGMLTGVSQTRADGAAGSYINWWSLLTVPLAVAAATAISVSLAHRWAGDRRRPGLLTPVLVNTVLFGLAYWLGSGGAITFVQHGPGKFLLIATTAPWALFLAAALAAGAIFAWRMPHRRRPLLFSAVAAAAAATVVRLLAPRPAVPEVPNADAWIDLWSAAAAGLAVVLAILALARAEDFAATLYASVIATVAASAVIYLHQFGDWVFPVGRAVHVVVYPLAVLATGIAVVALLLPLLPARSSRSTTRAWPPAVLAALFAAAMTAGLIHVAGALHYSPLVFRG</sequence>
<feature type="transmembrane region" description="Helical" evidence="7">
    <location>
        <begin position="430"/>
        <end position="451"/>
    </location>
</feature>
<comment type="caution">
    <text evidence="9">The sequence shown here is derived from an EMBL/GenBank/DDBJ whole genome shotgun (WGS) entry which is preliminary data.</text>
</comment>
<reference evidence="9 10" key="1">
    <citation type="submission" date="2021-01" db="EMBL/GenBank/DDBJ databases">
        <title>Whole genome shotgun sequence of Actinoplanes lobatus NBRC 12513.</title>
        <authorList>
            <person name="Komaki H."/>
            <person name="Tamura T."/>
        </authorList>
    </citation>
    <scope>NUCLEOTIDE SEQUENCE [LARGE SCALE GENOMIC DNA]</scope>
    <source>
        <strain evidence="9 10">NBRC 12513</strain>
    </source>
</reference>
<evidence type="ECO:0000256" key="2">
    <source>
        <dbReference type="ARBA" id="ARBA00022670"/>
    </source>
</evidence>
<feature type="transmembrane region" description="Helical" evidence="7">
    <location>
        <begin position="21"/>
        <end position="42"/>
    </location>
</feature>
<name>A0ABQ4AUG0_9ACTN</name>
<organism evidence="9 10">
    <name type="scientific">Actinoplanes lobatus</name>
    <dbReference type="NCBI Taxonomy" id="113568"/>
    <lineage>
        <taxon>Bacteria</taxon>
        <taxon>Bacillati</taxon>
        <taxon>Actinomycetota</taxon>
        <taxon>Actinomycetes</taxon>
        <taxon>Micromonosporales</taxon>
        <taxon>Micromonosporaceae</taxon>
        <taxon>Actinoplanes</taxon>
    </lineage>
</organism>
<feature type="domain" description="Peptidase M48" evidence="8">
    <location>
        <begin position="178"/>
        <end position="319"/>
    </location>
</feature>
<evidence type="ECO:0000256" key="3">
    <source>
        <dbReference type="ARBA" id="ARBA00022723"/>
    </source>
</evidence>
<feature type="transmembrane region" description="Helical" evidence="7">
    <location>
        <begin position="463"/>
        <end position="481"/>
    </location>
</feature>
<dbReference type="InterPro" id="IPR001915">
    <property type="entry name" value="Peptidase_M48"/>
</dbReference>
<feature type="transmembrane region" description="Helical" evidence="7">
    <location>
        <begin position="621"/>
        <end position="646"/>
    </location>
</feature>
<keyword evidence="7" id="KW-0472">Membrane</keyword>
<evidence type="ECO:0000256" key="7">
    <source>
        <dbReference type="SAM" id="Phobius"/>
    </source>
</evidence>
<feature type="transmembrane region" description="Helical" evidence="7">
    <location>
        <begin position="209"/>
        <end position="228"/>
    </location>
</feature>
<protein>
    <recommendedName>
        <fullName evidence="8">Peptidase M48 domain-containing protein</fullName>
    </recommendedName>
</protein>
<keyword evidence="4" id="KW-0378">Hydrolase</keyword>